<dbReference type="AlphaFoldDB" id="A0AAE2CNM4"/>
<reference evidence="2" key="2">
    <citation type="journal article" date="2024" name="Plant">
        <title>Genomic evolution and insights into agronomic trait innovations of Sesamum species.</title>
        <authorList>
            <person name="Miao H."/>
            <person name="Wang L."/>
            <person name="Qu L."/>
            <person name="Liu H."/>
            <person name="Sun Y."/>
            <person name="Le M."/>
            <person name="Wang Q."/>
            <person name="Wei S."/>
            <person name="Zheng Y."/>
            <person name="Lin W."/>
            <person name="Duan Y."/>
            <person name="Cao H."/>
            <person name="Xiong S."/>
            <person name="Wang X."/>
            <person name="Wei L."/>
            <person name="Li C."/>
            <person name="Ma Q."/>
            <person name="Ju M."/>
            <person name="Zhao R."/>
            <person name="Li G."/>
            <person name="Mu C."/>
            <person name="Tian Q."/>
            <person name="Mei H."/>
            <person name="Zhang T."/>
            <person name="Gao T."/>
            <person name="Zhang H."/>
        </authorList>
    </citation>
    <scope>NUCLEOTIDE SEQUENCE</scope>
    <source>
        <strain evidence="2">3651</strain>
    </source>
</reference>
<keyword evidence="3" id="KW-1185">Reference proteome</keyword>
<comment type="caution">
    <text evidence="2">The sequence shown here is derived from an EMBL/GenBank/DDBJ whole genome shotgun (WGS) entry which is preliminary data.</text>
</comment>
<name>A0AAE2CNM4_9LAMI</name>
<sequence length="105" mass="11927">MKEGQKKHFNVRDEMYTKGEEVSGRNGKAPKRAKGRKSPDRPCSTPCRKREGSLKARKMSNLIEGKKKLPDCNVVGVRPYYTLEQFPSHESAMERGRTTSAETIK</sequence>
<gene>
    <name evidence="2" type="ORF">Salat_1185200</name>
</gene>
<accession>A0AAE2CNM4</accession>
<proteinExistence type="predicted"/>
<feature type="region of interest" description="Disordered" evidence="1">
    <location>
        <begin position="1"/>
        <end position="60"/>
    </location>
</feature>
<evidence type="ECO:0000313" key="3">
    <source>
        <dbReference type="Proteomes" id="UP001293254"/>
    </source>
</evidence>
<dbReference type="Proteomes" id="UP001293254">
    <property type="component" value="Unassembled WGS sequence"/>
</dbReference>
<evidence type="ECO:0000313" key="2">
    <source>
        <dbReference type="EMBL" id="KAK4428853.1"/>
    </source>
</evidence>
<feature type="compositionally biased region" description="Basic and acidic residues" evidence="1">
    <location>
        <begin position="1"/>
        <end position="23"/>
    </location>
</feature>
<evidence type="ECO:0000256" key="1">
    <source>
        <dbReference type="SAM" id="MobiDB-lite"/>
    </source>
</evidence>
<protein>
    <submittedName>
        <fullName evidence="2">Uncharacterized protein</fullName>
    </submittedName>
</protein>
<reference evidence="2" key="1">
    <citation type="submission" date="2020-06" db="EMBL/GenBank/DDBJ databases">
        <authorList>
            <person name="Li T."/>
            <person name="Hu X."/>
            <person name="Zhang T."/>
            <person name="Song X."/>
            <person name="Zhang H."/>
            <person name="Dai N."/>
            <person name="Sheng W."/>
            <person name="Hou X."/>
            <person name="Wei L."/>
        </authorList>
    </citation>
    <scope>NUCLEOTIDE SEQUENCE</scope>
    <source>
        <strain evidence="2">3651</strain>
        <tissue evidence="2">Leaf</tissue>
    </source>
</reference>
<dbReference type="EMBL" id="JACGWO010000004">
    <property type="protein sequence ID" value="KAK4428853.1"/>
    <property type="molecule type" value="Genomic_DNA"/>
</dbReference>
<organism evidence="2 3">
    <name type="scientific">Sesamum alatum</name>
    <dbReference type="NCBI Taxonomy" id="300844"/>
    <lineage>
        <taxon>Eukaryota</taxon>
        <taxon>Viridiplantae</taxon>
        <taxon>Streptophyta</taxon>
        <taxon>Embryophyta</taxon>
        <taxon>Tracheophyta</taxon>
        <taxon>Spermatophyta</taxon>
        <taxon>Magnoliopsida</taxon>
        <taxon>eudicotyledons</taxon>
        <taxon>Gunneridae</taxon>
        <taxon>Pentapetalae</taxon>
        <taxon>asterids</taxon>
        <taxon>lamiids</taxon>
        <taxon>Lamiales</taxon>
        <taxon>Pedaliaceae</taxon>
        <taxon>Sesamum</taxon>
    </lineage>
</organism>